<accession>A0A4Y8MK11</accession>
<dbReference type="RefSeq" id="WP_134466327.1">
    <property type="nucleotide sequence ID" value="NZ_JBHMFL010000148.1"/>
</dbReference>
<dbReference type="Proteomes" id="UP000297385">
    <property type="component" value="Unassembled WGS sequence"/>
</dbReference>
<evidence type="ECO:0000256" key="3">
    <source>
        <dbReference type="ARBA" id="ARBA00022827"/>
    </source>
</evidence>
<dbReference type="PRINTS" id="PR00368">
    <property type="entry name" value="FADPNR"/>
</dbReference>
<reference evidence="7 8" key="1">
    <citation type="submission" date="2019-03" db="EMBL/GenBank/DDBJ databases">
        <title>Complete Genome Sequence of Paraburkholderia dipogonis ICMP 19430T, a Nitrogen-fixing Symbiont of the South African Invasive Legume Dipogon lignosus in New Zealand.</title>
        <authorList>
            <person name="De Meyer S.E."/>
        </authorList>
    </citation>
    <scope>NUCLEOTIDE SEQUENCE [LARGE SCALE GENOMIC DNA]</scope>
    <source>
        <strain evidence="7 8">ICMP 19430</strain>
    </source>
</reference>
<evidence type="ECO:0000313" key="7">
    <source>
        <dbReference type="EMBL" id="TFE37810.1"/>
    </source>
</evidence>
<evidence type="ECO:0000256" key="4">
    <source>
        <dbReference type="ARBA" id="ARBA00023002"/>
    </source>
</evidence>
<evidence type="ECO:0000259" key="6">
    <source>
        <dbReference type="Pfam" id="PF14759"/>
    </source>
</evidence>
<evidence type="ECO:0000256" key="2">
    <source>
        <dbReference type="ARBA" id="ARBA00022630"/>
    </source>
</evidence>
<dbReference type="SUPFAM" id="SSF55424">
    <property type="entry name" value="FAD/NAD-linked reductases, dimerisation (C-terminal) domain"/>
    <property type="match status" value="1"/>
</dbReference>
<dbReference type="Gene3D" id="3.30.390.30">
    <property type="match status" value="1"/>
</dbReference>
<keyword evidence="2" id="KW-0285">Flavoprotein</keyword>
<keyword evidence="4" id="KW-0560">Oxidoreductase</keyword>
<name>A0A4Y8MK11_9BURK</name>
<dbReference type="InterPro" id="IPR016156">
    <property type="entry name" value="FAD/NAD-linked_Rdtase_dimer_sf"/>
</dbReference>
<dbReference type="GeneID" id="97310755"/>
<dbReference type="InterPro" id="IPR036188">
    <property type="entry name" value="FAD/NAD-bd_sf"/>
</dbReference>
<proteinExistence type="predicted"/>
<sequence length="405" mass="44040">MMRLNANRFVIVGAGQSGGWAAKTLCDKNFSGEVMLIGAEEHPPYERPPLSKGLLVGRIQPSACHLWKEEQLRDAGVNVQTGRNVVAIDPTNKCISLADGGSVSYDRLLLATGARPRRLDIPGSDLDGVHYLRTIEDSLNIQRSVEKDLPVVIVGGGWIGLEVAASLHSQGAVVTVLETSDRLCGRSLPRPLGDYFFDQHIKRGVNVRLNTRIQRFDGAERVEGVVLADGTKIRASLVIVGIGVVPNSELASDAGLAVDNGILVDGRCATSDPDIFACGDVANQLFEGGRLRFESWKNAQDQGIQAAKAMLDEEVGSRDSPWFWSDQYDINFQMLGIPTLLSRVYRKGDVSQGSFADYFVEGDRLVAVAAVNCPRELREAKRAIQGLRQFDVEGLRGSAICLESH</sequence>
<dbReference type="PANTHER" id="PTHR43557:SF2">
    <property type="entry name" value="RIESKE DOMAIN-CONTAINING PROTEIN-RELATED"/>
    <property type="match status" value="1"/>
</dbReference>
<comment type="cofactor">
    <cofactor evidence="1">
        <name>FAD</name>
        <dbReference type="ChEBI" id="CHEBI:57692"/>
    </cofactor>
</comment>
<dbReference type="PANTHER" id="PTHR43557">
    <property type="entry name" value="APOPTOSIS-INDUCING FACTOR 1"/>
    <property type="match status" value="1"/>
</dbReference>
<dbReference type="InterPro" id="IPR050446">
    <property type="entry name" value="FAD-oxidoreductase/Apoptosis"/>
</dbReference>
<feature type="domain" description="Reductase C-terminal" evidence="6">
    <location>
        <begin position="322"/>
        <end position="395"/>
    </location>
</feature>
<dbReference type="Pfam" id="PF07992">
    <property type="entry name" value="Pyr_redox_2"/>
    <property type="match status" value="1"/>
</dbReference>
<evidence type="ECO:0000256" key="1">
    <source>
        <dbReference type="ARBA" id="ARBA00001974"/>
    </source>
</evidence>
<comment type="caution">
    <text evidence="7">The sequence shown here is derived from an EMBL/GenBank/DDBJ whole genome shotgun (WGS) entry which is preliminary data.</text>
</comment>
<dbReference type="InterPro" id="IPR023753">
    <property type="entry name" value="FAD/NAD-binding_dom"/>
</dbReference>
<organism evidence="7 8">
    <name type="scientific">Paraburkholderia dipogonis</name>
    <dbReference type="NCBI Taxonomy" id="1211383"/>
    <lineage>
        <taxon>Bacteria</taxon>
        <taxon>Pseudomonadati</taxon>
        <taxon>Pseudomonadota</taxon>
        <taxon>Betaproteobacteria</taxon>
        <taxon>Burkholderiales</taxon>
        <taxon>Burkholderiaceae</taxon>
        <taxon>Paraburkholderia</taxon>
    </lineage>
</organism>
<dbReference type="Pfam" id="PF14759">
    <property type="entry name" value="Reductase_C"/>
    <property type="match status" value="1"/>
</dbReference>
<protein>
    <submittedName>
        <fullName evidence="7">FAD-dependent oxidoreductase</fullName>
    </submittedName>
</protein>
<dbReference type="EMBL" id="SNVI01000005">
    <property type="protein sequence ID" value="TFE37810.1"/>
    <property type="molecule type" value="Genomic_DNA"/>
</dbReference>
<dbReference type="SUPFAM" id="SSF51905">
    <property type="entry name" value="FAD/NAD(P)-binding domain"/>
    <property type="match status" value="1"/>
</dbReference>
<dbReference type="InterPro" id="IPR028202">
    <property type="entry name" value="Reductase_C"/>
</dbReference>
<evidence type="ECO:0000259" key="5">
    <source>
        <dbReference type="Pfam" id="PF07992"/>
    </source>
</evidence>
<dbReference type="GO" id="GO:0016651">
    <property type="term" value="F:oxidoreductase activity, acting on NAD(P)H"/>
    <property type="evidence" value="ECO:0007669"/>
    <property type="project" value="TreeGrafter"/>
</dbReference>
<feature type="domain" description="FAD/NAD(P)-binding" evidence="5">
    <location>
        <begin position="8"/>
        <end position="303"/>
    </location>
</feature>
<keyword evidence="3" id="KW-0274">FAD</keyword>
<dbReference type="Gene3D" id="3.50.50.60">
    <property type="entry name" value="FAD/NAD(P)-binding domain"/>
    <property type="match status" value="2"/>
</dbReference>
<dbReference type="AlphaFoldDB" id="A0A4Y8MK11"/>
<dbReference type="PRINTS" id="PR00411">
    <property type="entry name" value="PNDRDTASEI"/>
</dbReference>
<dbReference type="GO" id="GO:0005737">
    <property type="term" value="C:cytoplasm"/>
    <property type="evidence" value="ECO:0007669"/>
    <property type="project" value="TreeGrafter"/>
</dbReference>
<evidence type="ECO:0000313" key="8">
    <source>
        <dbReference type="Proteomes" id="UP000297385"/>
    </source>
</evidence>
<gene>
    <name evidence="7" type="ORF">E2553_41240</name>
</gene>